<comment type="caution">
    <text evidence="1">The sequence shown here is derived from an EMBL/GenBank/DDBJ whole genome shotgun (WGS) entry which is preliminary data.</text>
</comment>
<evidence type="ECO:0000313" key="2">
    <source>
        <dbReference type="Proteomes" id="UP001221898"/>
    </source>
</evidence>
<protein>
    <submittedName>
        <fullName evidence="1">Uncharacterized protein</fullName>
    </submittedName>
</protein>
<dbReference type="AlphaFoldDB" id="A0AAD7W2F2"/>
<name>A0AAD7W2F2_9TELE</name>
<sequence>MVTCPWEPPDHRDRRAHPDNPVILEPMELMERSDSRDSMVKQVTQENKENRVMKESEATRELKATAYLATWETKGPRVNVEDLGGLLMGSLVAKATGAMWVGPDCVVTLDCVESLAFA</sequence>
<dbReference type="Proteomes" id="UP001221898">
    <property type="component" value="Unassembled WGS sequence"/>
</dbReference>
<proteinExistence type="predicted"/>
<dbReference type="EMBL" id="JAINUG010000342">
    <property type="protein sequence ID" value="KAJ8377719.1"/>
    <property type="molecule type" value="Genomic_DNA"/>
</dbReference>
<keyword evidence="2" id="KW-1185">Reference proteome</keyword>
<organism evidence="1 2">
    <name type="scientific">Aldrovandia affinis</name>
    <dbReference type="NCBI Taxonomy" id="143900"/>
    <lineage>
        <taxon>Eukaryota</taxon>
        <taxon>Metazoa</taxon>
        <taxon>Chordata</taxon>
        <taxon>Craniata</taxon>
        <taxon>Vertebrata</taxon>
        <taxon>Euteleostomi</taxon>
        <taxon>Actinopterygii</taxon>
        <taxon>Neopterygii</taxon>
        <taxon>Teleostei</taxon>
        <taxon>Notacanthiformes</taxon>
        <taxon>Halosauridae</taxon>
        <taxon>Aldrovandia</taxon>
    </lineage>
</organism>
<evidence type="ECO:0000313" key="1">
    <source>
        <dbReference type="EMBL" id="KAJ8377719.1"/>
    </source>
</evidence>
<reference evidence="1" key="1">
    <citation type="journal article" date="2023" name="Science">
        <title>Genome structures resolve the early diversification of teleost fishes.</title>
        <authorList>
            <person name="Parey E."/>
            <person name="Louis A."/>
            <person name="Montfort J."/>
            <person name="Bouchez O."/>
            <person name="Roques C."/>
            <person name="Iampietro C."/>
            <person name="Lluch J."/>
            <person name="Castinel A."/>
            <person name="Donnadieu C."/>
            <person name="Desvignes T."/>
            <person name="Floi Bucao C."/>
            <person name="Jouanno E."/>
            <person name="Wen M."/>
            <person name="Mejri S."/>
            <person name="Dirks R."/>
            <person name="Jansen H."/>
            <person name="Henkel C."/>
            <person name="Chen W.J."/>
            <person name="Zahm M."/>
            <person name="Cabau C."/>
            <person name="Klopp C."/>
            <person name="Thompson A.W."/>
            <person name="Robinson-Rechavi M."/>
            <person name="Braasch I."/>
            <person name="Lecointre G."/>
            <person name="Bobe J."/>
            <person name="Postlethwait J.H."/>
            <person name="Berthelot C."/>
            <person name="Roest Crollius H."/>
            <person name="Guiguen Y."/>
        </authorList>
    </citation>
    <scope>NUCLEOTIDE SEQUENCE</scope>
    <source>
        <strain evidence="1">NC1722</strain>
    </source>
</reference>
<gene>
    <name evidence="1" type="ORF">AAFF_G00254530</name>
</gene>
<accession>A0AAD7W2F2</accession>